<keyword evidence="10" id="KW-1185">Reference proteome</keyword>
<evidence type="ECO:0000256" key="2">
    <source>
        <dbReference type="ARBA" id="ARBA00008917"/>
    </source>
</evidence>
<dbReference type="GO" id="GO:0005789">
    <property type="term" value="C:endoplasmic reticulum membrane"/>
    <property type="evidence" value="ECO:0007669"/>
    <property type="project" value="UniProtKB-SubCell"/>
</dbReference>
<dbReference type="InterPro" id="IPR035952">
    <property type="entry name" value="Rhomboid-like_sf"/>
</dbReference>
<evidence type="ECO:0000256" key="8">
    <source>
        <dbReference type="SAM" id="MobiDB-lite"/>
    </source>
</evidence>
<dbReference type="Pfam" id="PF04511">
    <property type="entry name" value="DER1"/>
    <property type="match status" value="2"/>
</dbReference>
<evidence type="ECO:0000256" key="6">
    <source>
        <dbReference type="ARBA" id="ARBA00023136"/>
    </source>
</evidence>
<evidence type="ECO:0000256" key="3">
    <source>
        <dbReference type="ARBA" id="ARBA00022692"/>
    </source>
</evidence>
<feature type="transmembrane region" description="Helical" evidence="7">
    <location>
        <begin position="17"/>
        <end position="41"/>
    </location>
</feature>
<dbReference type="InterPro" id="IPR007599">
    <property type="entry name" value="DER1"/>
</dbReference>
<sequence length="349" mass="39786">MSDIGDWFRSIPAITRYWFAATVAVPLVGKLGLISPAYFFLWPEAFLYHFQVLTGDWGSGDYRPQVAPQRRSVDRPVADARCLVGLVVRMVELNTQQKLLDWQLASSVWCFSEGVYAREHAGLVPSLREELRAGYLSSSEGPAFLVKRWIWRPITATFYFPVGPGTGFLYLVNLYFLYQYSTRLETGAFDGRPADYLFMLLFNWICIVITGLAMDMQLLMIPLIMSVLYVWAQLNRDMIVSFWFGTRFKACYLPWVILGFNYIIGGSVINELIGNLVGHLYFFLMFRYPMDLGGRNFLSTPQFLYRWLPSRRGGVSGFGVPPASMRRAADQNGGGGRHNWGQGFRLGDQ</sequence>
<dbReference type="AlphaFoldDB" id="A0AB34H0P2"/>
<gene>
    <name evidence="9" type="ORF">J1605_007579</name>
</gene>
<comment type="function">
    <text evidence="7">Functional component of endoplasmic reticulum-associated degradation (ERAD) for misfolded lumenal proteins. May act by forming a channel that allows the retrotranslocation of misfolded proteins into the cytosol where they are ubiquitinated and degraded by the proteasome.</text>
</comment>
<accession>A0AB34H0P2</accession>
<dbReference type="EMBL" id="JAIQCJ010002027">
    <property type="protein sequence ID" value="KAJ8785023.1"/>
    <property type="molecule type" value="Genomic_DNA"/>
</dbReference>
<keyword evidence="3 7" id="KW-0812">Transmembrane</keyword>
<evidence type="ECO:0000313" key="10">
    <source>
        <dbReference type="Proteomes" id="UP001159641"/>
    </source>
</evidence>
<keyword evidence="5 7" id="KW-1133">Transmembrane helix</keyword>
<evidence type="ECO:0000256" key="5">
    <source>
        <dbReference type="ARBA" id="ARBA00022989"/>
    </source>
</evidence>
<keyword evidence="4 7" id="KW-0256">Endoplasmic reticulum</keyword>
<dbReference type="SUPFAM" id="SSF144091">
    <property type="entry name" value="Rhomboid-like"/>
    <property type="match status" value="1"/>
</dbReference>
<evidence type="ECO:0000313" key="9">
    <source>
        <dbReference type="EMBL" id="KAJ8785023.1"/>
    </source>
</evidence>
<dbReference type="PANTHER" id="PTHR11009">
    <property type="entry name" value="DER1-LIKE PROTEIN, DERLIN"/>
    <property type="match status" value="1"/>
</dbReference>
<feature type="transmembrane region" description="Helical" evidence="7">
    <location>
        <begin position="263"/>
        <end position="286"/>
    </location>
</feature>
<evidence type="ECO:0000256" key="1">
    <source>
        <dbReference type="ARBA" id="ARBA00004477"/>
    </source>
</evidence>
<reference evidence="9 10" key="1">
    <citation type="submission" date="2022-11" db="EMBL/GenBank/DDBJ databases">
        <title>Whole genome sequence of Eschrichtius robustus ER-17-0199.</title>
        <authorList>
            <person name="Bruniche-Olsen A."/>
            <person name="Black A.N."/>
            <person name="Fields C.J."/>
            <person name="Walden K."/>
            <person name="Dewoody J.A."/>
        </authorList>
    </citation>
    <scope>NUCLEOTIDE SEQUENCE [LARGE SCALE GENOMIC DNA]</scope>
    <source>
        <strain evidence="9">ER-17-0199</strain>
        <tissue evidence="9">Blubber</tissue>
    </source>
</reference>
<feature type="region of interest" description="Disordered" evidence="8">
    <location>
        <begin position="327"/>
        <end position="349"/>
    </location>
</feature>
<protein>
    <recommendedName>
        <fullName evidence="7">Derlin</fullName>
    </recommendedName>
</protein>
<proteinExistence type="inferred from homology"/>
<feature type="transmembrane region" description="Helical" evidence="7">
    <location>
        <begin position="198"/>
        <end position="231"/>
    </location>
</feature>
<comment type="subcellular location">
    <subcellularLocation>
        <location evidence="1 7">Endoplasmic reticulum membrane</location>
        <topology evidence="1 7">Multi-pass membrane protein</topology>
    </subcellularLocation>
</comment>
<comment type="caution">
    <text evidence="9">The sequence shown here is derived from an EMBL/GenBank/DDBJ whole genome shotgun (WGS) entry which is preliminary data.</text>
</comment>
<evidence type="ECO:0000256" key="4">
    <source>
        <dbReference type="ARBA" id="ARBA00022824"/>
    </source>
</evidence>
<dbReference type="GO" id="GO:0010498">
    <property type="term" value="P:proteasomal protein catabolic process"/>
    <property type="evidence" value="ECO:0007669"/>
    <property type="project" value="UniProtKB-ARBA"/>
</dbReference>
<keyword evidence="6 7" id="KW-0472">Membrane</keyword>
<evidence type="ECO:0000256" key="7">
    <source>
        <dbReference type="RuleBase" id="RU363059"/>
    </source>
</evidence>
<dbReference type="Proteomes" id="UP001159641">
    <property type="component" value="Unassembled WGS sequence"/>
</dbReference>
<dbReference type="GO" id="GO:0033554">
    <property type="term" value="P:cellular response to stress"/>
    <property type="evidence" value="ECO:0007669"/>
    <property type="project" value="UniProtKB-ARBA"/>
</dbReference>
<organism evidence="9 10">
    <name type="scientific">Eschrichtius robustus</name>
    <name type="common">California gray whale</name>
    <name type="synonym">Eschrichtius gibbosus</name>
    <dbReference type="NCBI Taxonomy" id="9764"/>
    <lineage>
        <taxon>Eukaryota</taxon>
        <taxon>Metazoa</taxon>
        <taxon>Chordata</taxon>
        <taxon>Craniata</taxon>
        <taxon>Vertebrata</taxon>
        <taxon>Euteleostomi</taxon>
        <taxon>Mammalia</taxon>
        <taxon>Eutheria</taxon>
        <taxon>Laurasiatheria</taxon>
        <taxon>Artiodactyla</taxon>
        <taxon>Whippomorpha</taxon>
        <taxon>Cetacea</taxon>
        <taxon>Mysticeti</taxon>
        <taxon>Eschrichtiidae</taxon>
        <taxon>Eschrichtius</taxon>
    </lineage>
</organism>
<feature type="transmembrane region" description="Helical" evidence="7">
    <location>
        <begin position="157"/>
        <end position="178"/>
    </location>
</feature>
<name>A0AB34H0P2_ESCRO</name>
<comment type="similarity">
    <text evidence="2 7">Belongs to the derlin family.</text>
</comment>